<organism evidence="1 2">
    <name type="scientific">Zalaria obscura</name>
    <dbReference type="NCBI Taxonomy" id="2024903"/>
    <lineage>
        <taxon>Eukaryota</taxon>
        <taxon>Fungi</taxon>
        <taxon>Dikarya</taxon>
        <taxon>Ascomycota</taxon>
        <taxon>Pezizomycotina</taxon>
        <taxon>Dothideomycetes</taxon>
        <taxon>Dothideomycetidae</taxon>
        <taxon>Dothideales</taxon>
        <taxon>Zalariaceae</taxon>
        <taxon>Zalaria</taxon>
    </lineage>
</organism>
<dbReference type="EMBL" id="JAMKPW020000009">
    <property type="protein sequence ID" value="KAK8215228.1"/>
    <property type="molecule type" value="Genomic_DNA"/>
</dbReference>
<comment type="caution">
    <text evidence="1">The sequence shown here is derived from an EMBL/GenBank/DDBJ whole genome shotgun (WGS) entry which is preliminary data.</text>
</comment>
<evidence type="ECO:0000313" key="1">
    <source>
        <dbReference type="EMBL" id="KAK8215228.1"/>
    </source>
</evidence>
<gene>
    <name evidence="1" type="ORF">M8818_002240</name>
</gene>
<proteinExistence type="predicted"/>
<reference evidence="1" key="1">
    <citation type="submission" date="2024-02" db="EMBL/GenBank/DDBJ databases">
        <title>Metagenome Assembled Genome of Zalaria obscura JY119.</title>
        <authorList>
            <person name="Vighnesh L."/>
            <person name="Jagadeeshwari U."/>
            <person name="Venkata Ramana C."/>
            <person name="Sasikala C."/>
        </authorList>
    </citation>
    <scope>NUCLEOTIDE SEQUENCE</scope>
    <source>
        <strain evidence="1">JY119</strain>
    </source>
</reference>
<name>A0ACC3SK73_9PEZI</name>
<sequence length="102" mass="11124">MGSGKGNWGRQGDELEDYDYNMAKPRRRSNSFSLAAGHSALKTKFETVEPEPVFEEEIHGPSAADFGTPDMADSGYDLEKASTGSSSGMGSIDEEDMHMEKK</sequence>
<protein>
    <submittedName>
        <fullName evidence="1">Uncharacterized protein</fullName>
    </submittedName>
</protein>
<evidence type="ECO:0000313" key="2">
    <source>
        <dbReference type="Proteomes" id="UP001320706"/>
    </source>
</evidence>
<accession>A0ACC3SK73</accession>
<keyword evidence="2" id="KW-1185">Reference proteome</keyword>
<dbReference type="Proteomes" id="UP001320706">
    <property type="component" value="Unassembled WGS sequence"/>
</dbReference>